<feature type="region of interest" description="Disordered" evidence="1">
    <location>
        <begin position="220"/>
        <end position="270"/>
    </location>
</feature>
<name>A0ABS7YJJ6_9VIBR</name>
<sequence>MSVNSIFIVIIVSVIIIKVIIDIISPLKRIQKRREKHIEEYEFPQSIFDSIKIKYNHLSEDDIHLTLTALKEYFLINSRAKNSQIAMPSKIVDLAWHEFILHTKQYSYFCYKSFGHFLHHCPTASISKDVRVQQKSARNGMRLAWQLSSKSPYTQIEHLSMPLLFAIDELLKIPDGQFYRLNCSNEDQNSHSTKWSKSAAKKRYNKPDNPMFICVSEFETESNTESSDNDCSSCSSDSDSYSSDDSHRYNDCSSSTYVSSCSSCSSCSSD</sequence>
<evidence type="ECO:0000256" key="1">
    <source>
        <dbReference type="SAM" id="MobiDB-lite"/>
    </source>
</evidence>
<comment type="caution">
    <text evidence="3">The sequence shown here is derived from an EMBL/GenBank/DDBJ whole genome shotgun (WGS) entry which is preliminary data.</text>
</comment>
<evidence type="ECO:0000313" key="3">
    <source>
        <dbReference type="EMBL" id="MCA2015855.1"/>
    </source>
</evidence>
<keyword evidence="2" id="KW-0812">Transmembrane</keyword>
<keyword evidence="2" id="KW-0472">Membrane</keyword>
<protein>
    <submittedName>
        <fullName evidence="3">Uncharacterized protein</fullName>
    </submittedName>
</protein>
<reference evidence="4" key="1">
    <citation type="submission" date="2023-07" db="EMBL/GenBank/DDBJ databases">
        <title>Molecular identification of indigenous halophilic bacteria isolated from red sea cost, biodegradation of synthetic dyes and assessment of degraded metabolite toxicity.</title>
        <authorList>
            <person name="Chaieb K."/>
            <person name="Altayb H.N."/>
        </authorList>
    </citation>
    <scope>NUCLEOTIDE SEQUENCE [LARGE SCALE GENOMIC DNA]</scope>
    <source>
        <strain evidence="4">K20</strain>
    </source>
</reference>
<keyword evidence="2" id="KW-1133">Transmembrane helix</keyword>
<feature type="compositionally biased region" description="Low complexity" evidence="1">
    <location>
        <begin position="221"/>
        <end position="243"/>
    </location>
</feature>
<gene>
    <name evidence="3" type="ORF">LDJ79_07010</name>
</gene>
<feature type="compositionally biased region" description="Low complexity" evidence="1">
    <location>
        <begin position="252"/>
        <end position="270"/>
    </location>
</feature>
<organism evidence="3 4">
    <name type="scientific">Vibrio tritonius</name>
    <dbReference type="NCBI Taxonomy" id="1435069"/>
    <lineage>
        <taxon>Bacteria</taxon>
        <taxon>Pseudomonadati</taxon>
        <taxon>Pseudomonadota</taxon>
        <taxon>Gammaproteobacteria</taxon>
        <taxon>Vibrionales</taxon>
        <taxon>Vibrionaceae</taxon>
        <taxon>Vibrio</taxon>
    </lineage>
</organism>
<accession>A0ABS7YJJ6</accession>
<keyword evidence="4" id="KW-1185">Reference proteome</keyword>
<evidence type="ECO:0000313" key="4">
    <source>
        <dbReference type="Proteomes" id="UP001199044"/>
    </source>
</evidence>
<evidence type="ECO:0000256" key="2">
    <source>
        <dbReference type="SAM" id="Phobius"/>
    </source>
</evidence>
<dbReference type="RefSeq" id="WP_225250071.1">
    <property type="nucleotide sequence ID" value="NZ_JAIWIU010000041.1"/>
</dbReference>
<proteinExistence type="predicted"/>
<dbReference type="Proteomes" id="UP001199044">
    <property type="component" value="Unassembled WGS sequence"/>
</dbReference>
<dbReference type="EMBL" id="JAIWIU010000041">
    <property type="protein sequence ID" value="MCA2015855.1"/>
    <property type="molecule type" value="Genomic_DNA"/>
</dbReference>
<feature type="transmembrane region" description="Helical" evidence="2">
    <location>
        <begin position="6"/>
        <end position="27"/>
    </location>
</feature>